<protein>
    <submittedName>
        <fullName evidence="2">Nuclear factor of activated T-cells, cytoplasmic 1</fullName>
    </submittedName>
</protein>
<keyword evidence="1" id="KW-1185">Reference proteome</keyword>
<dbReference type="RefSeq" id="XP_042638536.1">
    <property type="nucleotide sequence ID" value="XM_042782602.1"/>
</dbReference>
<evidence type="ECO:0000313" key="2">
    <source>
        <dbReference type="RefSeq" id="XP_042638536.1"/>
    </source>
</evidence>
<dbReference type="Proteomes" id="UP000694850">
    <property type="component" value="Unplaced"/>
</dbReference>
<accession>A0AC54ZEA4</accession>
<evidence type="ECO:0000313" key="1">
    <source>
        <dbReference type="Proteomes" id="UP000694850"/>
    </source>
</evidence>
<gene>
    <name evidence="2" type="primary">NFATC1</name>
</gene>
<reference evidence="2" key="1">
    <citation type="submission" date="2025-08" db="UniProtKB">
        <authorList>
            <consortium name="RefSeq"/>
        </authorList>
    </citation>
    <scope>IDENTIFICATION</scope>
</reference>
<name>A0AC54ZEA4_ORYAF</name>
<proteinExistence type="predicted"/>
<sequence length="997" mass="107132">MGEVEMVGAPHVTLLLPEHYSYAPSGASSGLPLSTALPTLPAPCHDLQTSNPVISILPSTGHPSGYGGTVDSGPAGYFLPSGGARPNGGPALESPRIEITSYLGLHPGSNPFFHDVEVEDTVPGARRAPSTATLPLPGLEAYRDPSCLSPASSLSSRSCNSEASSYESNYSYPYVSPQTSPWQSPCVSPKTTDPEDGFPRGLGACTLLASPRHSPSTSPRASVTEESWLGPRGSRPSSPCNKRKYGLNGRRLSCSSHPSPTPSPQGSPRVSVTDDTWLGDSTQFTSSAIVAAINALSTDSSLDLGDGVPVKARKTTLEHTAAMALKVEPASEDPGAPAPATTFSPEEFPAFQHIRKGTFCDQYLSVPQAPCPWAKPKPLSPSSYMSPSLPALDWQLPPHSGPYELRIEVQPKSHHRAHYETEGSRGAVKASAGGHPIVQLHGYMENEPLTLQLFIGTADDRLLRPHAFYQVHRITGKTVSTTSHETILSNTKVLEILLLPENNMRATIDCAGILKLRNSDIELRKGETDIGRKNTRVRLVFRVHIPQPGGRTLSLQVASNPIECSQRSAQELPLVEKQSTDSYLVVGGKKMVLSGHNFLQDSKVIFVEKAPDGHHVWEMEAKTDREMCKPNSLVVEIPPFRNQRITSPVQVSFYVCNGKRKRSQYQHFTYLPANVPIIKTEPTDDYEPAQTCGPMTQGLSPLSKPYYSQQLLLPPDPGACLVAGFTSCQQRSTVMSPPPSTSPQLHDLSSATYTKCSPSAGHGHLGLQPPAGGAPTTQEVPRPRAVPPSTPHSSSHATLQPQVSQHLSSSPGYQQTLYPNSPSSPVPSVTQEPTYLQPCSPTCPSAVGHQQHGPLKVHRHESPNTQPLSLPELHEDSSDKLAPIPVTIKREPEDLDQLYLDDGECSESYSQGHISSRVYRHVPQGPFAAAFTPGAVSRKQGGVTPIDSHLCSKRGHRAAAMGLELAPGHLLTTTWFPGLGPGLLDPYCPGVSSRRCS</sequence>
<organism evidence="1 2">
    <name type="scientific">Orycteropus afer afer</name>
    <dbReference type="NCBI Taxonomy" id="1230840"/>
    <lineage>
        <taxon>Eukaryota</taxon>
        <taxon>Metazoa</taxon>
        <taxon>Chordata</taxon>
        <taxon>Craniata</taxon>
        <taxon>Vertebrata</taxon>
        <taxon>Euteleostomi</taxon>
        <taxon>Mammalia</taxon>
        <taxon>Eutheria</taxon>
        <taxon>Afrotheria</taxon>
        <taxon>Tubulidentata</taxon>
        <taxon>Orycteropodidae</taxon>
        <taxon>Orycteropus</taxon>
    </lineage>
</organism>